<keyword evidence="3" id="KW-1185">Reference proteome</keyword>
<gene>
    <name evidence="2" type="ORF">SSLN_LOCUS4376</name>
</gene>
<evidence type="ECO:0000313" key="2">
    <source>
        <dbReference type="EMBL" id="VDL90761.1"/>
    </source>
</evidence>
<dbReference type="Proteomes" id="UP000275846">
    <property type="component" value="Unassembled WGS sequence"/>
</dbReference>
<dbReference type="InterPro" id="IPR001584">
    <property type="entry name" value="Integrase_cat-core"/>
</dbReference>
<dbReference type="GO" id="GO:0003676">
    <property type="term" value="F:nucleic acid binding"/>
    <property type="evidence" value="ECO:0007669"/>
    <property type="project" value="InterPro"/>
</dbReference>
<dbReference type="STRING" id="70667.A0A183SJH8"/>
<dbReference type="PROSITE" id="PS50994">
    <property type="entry name" value="INTEGRASE"/>
    <property type="match status" value="1"/>
</dbReference>
<dbReference type="InterPro" id="IPR036397">
    <property type="entry name" value="RNaseH_sf"/>
</dbReference>
<reference evidence="2 3" key="2">
    <citation type="submission" date="2018-11" db="EMBL/GenBank/DDBJ databases">
        <authorList>
            <consortium name="Pathogen Informatics"/>
        </authorList>
    </citation>
    <scope>NUCLEOTIDE SEQUENCE [LARGE SCALE GENOMIC DNA]</scope>
    <source>
        <strain evidence="2 3">NST_G2</strain>
    </source>
</reference>
<reference evidence="4" key="1">
    <citation type="submission" date="2016-06" db="UniProtKB">
        <authorList>
            <consortium name="WormBaseParasite"/>
        </authorList>
    </citation>
    <scope>IDENTIFICATION</scope>
</reference>
<name>A0A183SJH8_SCHSO</name>
<proteinExistence type="predicted"/>
<dbReference type="GO" id="GO:0015074">
    <property type="term" value="P:DNA integration"/>
    <property type="evidence" value="ECO:0007669"/>
    <property type="project" value="InterPro"/>
</dbReference>
<dbReference type="SUPFAM" id="SSF53098">
    <property type="entry name" value="Ribonuclease H-like"/>
    <property type="match status" value="1"/>
</dbReference>
<dbReference type="Gene3D" id="3.30.420.10">
    <property type="entry name" value="Ribonuclease H-like superfamily/Ribonuclease H"/>
    <property type="match status" value="1"/>
</dbReference>
<evidence type="ECO:0000259" key="1">
    <source>
        <dbReference type="PROSITE" id="PS50994"/>
    </source>
</evidence>
<dbReference type="InterPro" id="IPR012337">
    <property type="entry name" value="RNaseH-like_sf"/>
</dbReference>
<dbReference type="OrthoDB" id="425619at2759"/>
<sequence>MMREVYEMLDLRKTHTNPFDPEGNGLVEQTNGAIHNLLLAFTKYGHEHNWDAHLPLCLLAYYRAIHSSTGFTPHYLWTGHDLCLPGDLCYPLPSPGPTTPQTCAKKICKGIRSAHNAVRIILGTASLHQTQQFDRHTSDMAFQIGDPVMHHNHVPPRGTSAKFQHP</sequence>
<feature type="domain" description="Integrase catalytic" evidence="1">
    <location>
        <begin position="1"/>
        <end position="81"/>
    </location>
</feature>
<organism evidence="4">
    <name type="scientific">Schistocephalus solidus</name>
    <name type="common">Tapeworm</name>
    <dbReference type="NCBI Taxonomy" id="70667"/>
    <lineage>
        <taxon>Eukaryota</taxon>
        <taxon>Metazoa</taxon>
        <taxon>Spiralia</taxon>
        <taxon>Lophotrochozoa</taxon>
        <taxon>Platyhelminthes</taxon>
        <taxon>Cestoda</taxon>
        <taxon>Eucestoda</taxon>
        <taxon>Diphyllobothriidea</taxon>
        <taxon>Diphyllobothriidae</taxon>
        <taxon>Schistocephalus</taxon>
    </lineage>
</organism>
<dbReference type="WBParaSite" id="SSLN_0000452301-mRNA-1">
    <property type="protein sequence ID" value="SSLN_0000452301-mRNA-1"/>
    <property type="gene ID" value="SSLN_0000452301"/>
</dbReference>
<protein>
    <submittedName>
        <fullName evidence="4">Integrase catalytic domain-containing protein</fullName>
    </submittedName>
</protein>
<evidence type="ECO:0000313" key="4">
    <source>
        <dbReference type="WBParaSite" id="SSLN_0000452301-mRNA-1"/>
    </source>
</evidence>
<dbReference type="EMBL" id="UYSU01032842">
    <property type="protein sequence ID" value="VDL90761.1"/>
    <property type="molecule type" value="Genomic_DNA"/>
</dbReference>
<evidence type="ECO:0000313" key="3">
    <source>
        <dbReference type="Proteomes" id="UP000275846"/>
    </source>
</evidence>
<accession>A0A183SJH8</accession>
<dbReference type="AlphaFoldDB" id="A0A183SJH8"/>